<evidence type="ECO:0000313" key="1">
    <source>
        <dbReference type="EMBL" id="CAG5091497.1"/>
    </source>
</evidence>
<dbReference type="EMBL" id="OU015568">
    <property type="protein sequence ID" value="CAG5091497.1"/>
    <property type="molecule type" value="Genomic_DNA"/>
</dbReference>
<proteinExistence type="predicted"/>
<sequence>MSKISKRKPLTAIEEHLTKHSIKMMTRLELLKLYDTLSICYGKVGGTLDAPIWVDFEQILALKQLISERLDELMDTN</sequence>
<dbReference type="Proteomes" id="UP001158576">
    <property type="component" value="Chromosome PAR"/>
</dbReference>
<evidence type="ECO:0000313" key="2">
    <source>
        <dbReference type="Proteomes" id="UP001158576"/>
    </source>
</evidence>
<accession>A0ABN7S8G1</accession>
<name>A0ABN7S8G1_OIKDI</name>
<protein>
    <submittedName>
        <fullName evidence="1">Oidioi.mRNA.OKI2018_I69.PAR.g13077.t1.cds</fullName>
    </submittedName>
</protein>
<gene>
    <name evidence="1" type="ORF">OKIOD_LOCUS4635</name>
</gene>
<keyword evidence="2" id="KW-1185">Reference proteome</keyword>
<reference evidence="1 2" key="1">
    <citation type="submission" date="2021-04" db="EMBL/GenBank/DDBJ databases">
        <authorList>
            <person name="Bliznina A."/>
        </authorList>
    </citation>
    <scope>NUCLEOTIDE SEQUENCE [LARGE SCALE GENOMIC DNA]</scope>
</reference>
<organism evidence="1 2">
    <name type="scientific">Oikopleura dioica</name>
    <name type="common">Tunicate</name>
    <dbReference type="NCBI Taxonomy" id="34765"/>
    <lineage>
        <taxon>Eukaryota</taxon>
        <taxon>Metazoa</taxon>
        <taxon>Chordata</taxon>
        <taxon>Tunicata</taxon>
        <taxon>Appendicularia</taxon>
        <taxon>Copelata</taxon>
        <taxon>Oikopleuridae</taxon>
        <taxon>Oikopleura</taxon>
    </lineage>
</organism>